<dbReference type="EMBL" id="MU853226">
    <property type="protein sequence ID" value="KAK4125351.1"/>
    <property type="molecule type" value="Genomic_DNA"/>
</dbReference>
<keyword evidence="3" id="KW-1185">Reference proteome</keyword>
<dbReference type="Proteomes" id="UP001302602">
    <property type="component" value="Unassembled WGS sequence"/>
</dbReference>
<accession>A0AAN6U3V2</accession>
<feature type="compositionally biased region" description="Polar residues" evidence="1">
    <location>
        <begin position="67"/>
        <end position="85"/>
    </location>
</feature>
<proteinExistence type="predicted"/>
<sequence>MSTQQTERSNQHRTTTSSHTSLSGPIISETPLCRLQHLESHAISATPLMCRTMRAARWGKEMPPQRRTLTTDQNRAHSQSPAKRGTQFQGIGRLAGIMLRVTRFVAGLSCPNHYCFRRTHDKGTPSHRDSTFHWFDLVSLSALSLELDLGALLLLGSCPGDDSTCSSLDTASPAVSQFHCRAGPACRFPRPQRVPIRSC</sequence>
<evidence type="ECO:0000313" key="2">
    <source>
        <dbReference type="EMBL" id="KAK4125351.1"/>
    </source>
</evidence>
<evidence type="ECO:0000313" key="3">
    <source>
        <dbReference type="Proteomes" id="UP001302602"/>
    </source>
</evidence>
<reference evidence="2" key="2">
    <citation type="submission" date="2023-05" db="EMBL/GenBank/DDBJ databases">
        <authorList>
            <consortium name="Lawrence Berkeley National Laboratory"/>
            <person name="Steindorff A."/>
            <person name="Hensen N."/>
            <person name="Bonometti L."/>
            <person name="Westerberg I."/>
            <person name="Brannstrom I.O."/>
            <person name="Guillou S."/>
            <person name="Cros-Aarteil S."/>
            <person name="Calhoun S."/>
            <person name="Haridas S."/>
            <person name="Kuo A."/>
            <person name="Mondo S."/>
            <person name="Pangilinan J."/>
            <person name="Riley R."/>
            <person name="Labutti K."/>
            <person name="Andreopoulos B."/>
            <person name="Lipzen A."/>
            <person name="Chen C."/>
            <person name="Yanf M."/>
            <person name="Daum C."/>
            <person name="Ng V."/>
            <person name="Clum A."/>
            <person name="Ohm R."/>
            <person name="Martin F."/>
            <person name="Silar P."/>
            <person name="Natvig D."/>
            <person name="Lalanne C."/>
            <person name="Gautier V."/>
            <person name="Ament-Velasquez S.L."/>
            <person name="Kruys A."/>
            <person name="Hutchinson M.I."/>
            <person name="Powell A.J."/>
            <person name="Barry K."/>
            <person name="Miller A.N."/>
            <person name="Grigoriev I.V."/>
            <person name="Debuchy R."/>
            <person name="Gladieux P."/>
            <person name="Thoren M.H."/>
            <person name="Johannesson H."/>
        </authorList>
    </citation>
    <scope>NUCLEOTIDE SEQUENCE</scope>
    <source>
        <strain evidence="2">CBS 731.68</strain>
    </source>
</reference>
<protein>
    <submittedName>
        <fullName evidence="2">Uncharacterized protein</fullName>
    </submittedName>
</protein>
<feature type="region of interest" description="Disordered" evidence="1">
    <location>
        <begin position="1"/>
        <end position="25"/>
    </location>
</feature>
<dbReference type="GeneID" id="87823774"/>
<feature type="compositionally biased region" description="Low complexity" evidence="1">
    <location>
        <begin position="14"/>
        <end position="23"/>
    </location>
</feature>
<gene>
    <name evidence="2" type="ORF">N657DRAFT_365340</name>
</gene>
<comment type="caution">
    <text evidence="2">The sequence shown here is derived from an EMBL/GenBank/DDBJ whole genome shotgun (WGS) entry which is preliminary data.</text>
</comment>
<organism evidence="2 3">
    <name type="scientific">Parathielavia appendiculata</name>
    <dbReference type="NCBI Taxonomy" id="2587402"/>
    <lineage>
        <taxon>Eukaryota</taxon>
        <taxon>Fungi</taxon>
        <taxon>Dikarya</taxon>
        <taxon>Ascomycota</taxon>
        <taxon>Pezizomycotina</taxon>
        <taxon>Sordariomycetes</taxon>
        <taxon>Sordariomycetidae</taxon>
        <taxon>Sordariales</taxon>
        <taxon>Chaetomiaceae</taxon>
        <taxon>Parathielavia</taxon>
    </lineage>
</organism>
<dbReference type="RefSeq" id="XP_062649122.1">
    <property type="nucleotide sequence ID" value="XM_062787004.1"/>
</dbReference>
<feature type="region of interest" description="Disordered" evidence="1">
    <location>
        <begin position="59"/>
        <end position="85"/>
    </location>
</feature>
<reference evidence="2" key="1">
    <citation type="journal article" date="2023" name="Mol. Phylogenet. Evol.">
        <title>Genome-scale phylogeny and comparative genomics of the fungal order Sordariales.</title>
        <authorList>
            <person name="Hensen N."/>
            <person name="Bonometti L."/>
            <person name="Westerberg I."/>
            <person name="Brannstrom I.O."/>
            <person name="Guillou S."/>
            <person name="Cros-Aarteil S."/>
            <person name="Calhoun S."/>
            <person name="Haridas S."/>
            <person name="Kuo A."/>
            <person name="Mondo S."/>
            <person name="Pangilinan J."/>
            <person name="Riley R."/>
            <person name="LaButti K."/>
            <person name="Andreopoulos B."/>
            <person name="Lipzen A."/>
            <person name="Chen C."/>
            <person name="Yan M."/>
            <person name="Daum C."/>
            <person name="Ng V."/>
            <person name="Clum A."/>
            <person name="Steindorff A."/>
            <person name="Ohm R.A."/>
            <person name="Martin F."/>
            <person name="Silar P."/>
            <person name="Natvig D.O."/>
            <person name="Lalanne C."/>
            <person name="Gautier V."/>
            <person name="Ament-Velasquez S.L."/>
            <person name="Kruys A."/>
            <person name="Hutchinson M.I."/>
            <person name="Powell A.J."/>
            <person name="Barry K."/>
            <person name="Miller A.N."/>
            <person name="Grigoriev I.V."/>
            <person name="Debuchy R."/>
            <person name="Gladieux P."/>
            <person name="Hiltunen Thoren M."/>
            <person name="Johannesson H."/>
        </authorList>
    </citation>
    <scope>NUCLEOTIDE SEQUENCE</scope>
    <source>
        <strain evidence="2">CBS 731.68</strain>
    </source>
</reference>
<name>A0AAN6U3V2_9PEZI</name>
<evidence type="ECO:0000256" key="1">
    <source>
        <dbReference type="SAM" id="MobiDB-lite"/>
    </source>
</evidence>
<dbReference type="AlphaFoldDB" id="A0AAN6U3V2"/>